<dbReference type="Gene3D" id="1.25.40.10">
    <property type="entry name" value="Tetratricopeptide repeat domain"/>
    <property type="match status" value="1"/>
</dbReference>
<dbReference type="SMART" id="SM00271">
    <property type="entry name" value="DnaJ"/>
    <property type="match status" value="1"/>
</dbReference>
<accession>A0AA48GYU7</accession>
<gene>
    <name evidence="3" type="ORF">METESE_15050</name>
</gene>
<dbReference type="KEGG" id="msea:METESE_15050"/>
<dbReference type="SUPFAM" id="SSF48452">
    <property type="entry name" value="TPR-like"/>
    <property type="match status" value="1"/>
</dbReference>
<feature type="compositionally biased region" description="Basic and acidic residues" evidence="1">
    <location>
        <begin position="58"/>
        <end position="67"/>
    </location>
</feature>
<dbReference type="InterPro" id="IPR050817">
    <property type="entry name" value="DjlA_DnaK_co-chaperone"/>
</dbReference>
<dbReference type="InterPro" id="IPR011990">
    <property type="entry name" value="TPR-like_helical_dom_sf"/>
</dbReference>
<dbReference type="EMBL" id="AP027081">
    <property type="protein sequence ID" value="BDU76547.1"/>
    <property type="molecule type" value="Genomic_DNA"/>
</dbReference>
<dbReference type="PRINTS" id="PR00625">
    <property type="entry name" value="JDOMAIN"/>
</dbReference>
<protein>
    <recommendedName>
        <fullName evidence="2">J domain-containing protein</fullName>
    </recommendedName>
</protein>
<dbReference type="PROSITE" id="PS50076">
    <property type="entry name" value="DNAJ_2"/>
    <property type="match status" value="1"/>
</dbReference>
<dbReference type="Proteomes" id="UP001228113">
    <property type="component" value="Chromosome"/>
</dbReference>
<feature type="region of interest" description="Disordered" evidence="1">
    <location>
        <begin position="201"/>
        <end position="234"/>
    </location>
</feature>
<reference evidence="3" key="1">
    <citation type="journal article" date="2023" name="Int. J. Syst. Evol. Microbiol.">
        <title>Mesoterricola silvestris gen. nov., sp. nov., Mesoterricola sediminis sp. nov., Geothrix oryzae sp. nov., Geothrix edaphica sp. nov., Geothrix rubra sp. nov., and Geothrix limicola sp. nov., six novel members of Acidobacteriota isolated from soils.</title>
        <authorList>
            <person name="Itoh H."/>
            <person name="Sugisawa Y."/>
            <person name="Mise K."/>
            <person name="Xu Z."/>
            <person name="Kuniyasu M."/>
            <person name="Ushijima N."/>
            <person name="Kawano K."/>
            <person name="Kobayashi E."/>
            <person name="Shiratori Y."/>
            <person name="Masuda Y."/>
            <person name="Senoo K."/>
        </authorList>
    </citation>
    <scope>NUCLEOTIDE SEQUENCE</scope>
    <source>
        <strain evidence="3">W786</strain>
    </source>
</reference>
<feature type="region of interest" description="Disordered" evidence="1">
    <location>
        <begin position="58"/>
        <end position="97"/>
    </location>
</feature>
<evidence type="ECO:0000259" key="2">
    <source>
        <dbReference type="PROSITE" id="PS50076"/>
    </source>
</evidence>
<evidence type="ECO:0000313" key="4">
    <source>
        <dbReference type="Proteomes" id="UP001228113"/>
    </source>
</evidence>
<dbReference type="Pfam" id="PF00226">
    <property type="entry name" value="DnaJ"/>
    <property type="match status" value="1"/>
</dbReference>
<dbReference type="CDD" id="cd06257">
    <property type="entry name" value="DnaJ"/>
    <property type="match status" value="1"/>
</dbReference>
<feature type="domain" description="J" evidence="2">
    <location>
        <begin position="2"/>
        <end position="69"/>
    </location>
</feature>
<evidence type="ECO:0000313" key="3">
    <source>
        <dbReference type="EMBL" id="BDU76547.1"/>
    </source>
</evidence>
<dbReference type="InterPro" id="IPR001623">
    <property type="entry name" value="DnaJ_domain"/>
</dbReference>
<dbReference type="Gene3D" id="1.10.287.110">
    <property type="entry name" value="DnaJ domain"/>
    <property type="match status" value="1"/>
</dbReference>
<dbReference type="InterPro" id="IPR036869">
    <property type="entry name" value="J_dom_sf"/>
</dbReference>
<keyword evidence="4" id="KW-1185">Reference proteome</keyword>
<dbReference type="AlphaFoldDB" id="A0AA48GYU7"/>
<dbReference type="PANTHER" id="PTHR24074">
    <property type="entry name" value="CO-CHAPERONE PROTEIN DJLA"/>
    <property type="match status" value="1"/>
</dbReference>
<evidence type="ECO:0000256" key="1">
    <source>
        <dbReference type="SAM" id="MobiDB-lite"/>
    </source>
</evidence>
<dbReference type="RefSeq" id="WP_243335286.1">
    <property type="nucleotide sequence ID" value="NZ_AP027081.1"/>
</dbReference>
<proteinExistence type="predicted"/>
<organism evidence="3 4">
    <name type="scientific">Mesoterricola sediminis</name>
    <dbReference type="NCBI Taxonomy" id="2927980"/>
    <lineage>
        <taxon>Bacteria</taxon>
        <taxon>Pseudomonadati</taxon>
        <taxon>Acidobacteriota</taxon>
        <taxon>Holophagae</taxon>
        <taxon>Holophagales</taxon>
        <taxon>Holophagaceae</taxon>
        <taxon>Mesoterricola</taxon>
    </lineage>
</organism>
<dbReference type="SUPFAM" id="SSF46565">
    <property type="entry name" value="Chaperone J-domain"/>
    <property type="match status" value="1"/>
</dbReference>
<name>A0AA48GYU7_9BACT</name>
<sequence length="250" mass="27675">MNPYDVLEISPGARPEEVKAAYHRLAKQWHPDRFTGEAKAAAEQRFRLLAEAFNMLKDATRREEPSRPPEPAVPEPELRAPEPAPAQASVPPGPVKTHQDWFKDALGAYEGKAYERSLALVTYAIRLDGGQAEYHALLGKLLDQLQQDPRGKVKALETAIRLNPKDAESTILLAQSFQALGMQARATRLWETAFALAPRHPVFRQGTDTGKGKTQPRGAQGRDAQPSLGEQWTALVEGTKDKLGRLFKRG</sequence>